<evidence type="ECO:0000313" key="6">
    <source>
        <dbReference type="EMBL" id="KAF9617712.1"/>
    </source>
</evidence>
<accession>A0A835IJP8</accession>
<dbReference type="FunFam" id="1.10.600.10:FF:000007">
    <property type="entry name" value="Isoprene synthase, chloroplastic"/>
    <property type="match status" value="1"/>
</dbReference>
<dbReference type="PANTHER" id="PTHR31225:SF252">
    <property type="entry name" value="TERPENE SYNTHASE 12-RELATED"/>
    <property type="match status" value="1"/>
</dbReference>
<dbReference type="InterPro" id="IPR008949">
    <property type="entry name" value="Isoprenoid_synthase_dom_sf"/>
</dbReference>
<keyword evidence="2" id="KW-0479">Metal-binding</keyword>
<dbReference type="Proteomes" id="UP000631114">
    <property type="component" value="Unassembled WGS sequence"/>
</dbReference>
<evidence type="ECO:0000256" key="3">
    <source>
        <dbReference type="ARBA" id="ARBA00022842"/>
    </source>
</evidence>
<dbReference type="InterPro" id="IPR050148">
    <property type="entry name" value="Terpene_synthase-like"/>
</dbReference>
<evidence type="ECO:0000259" key="5">
    <source>
        <dbReference type="Pfam" id="PF03936"/>
    </source>
</evidence>
<dbReference type="OrthoDB" id="1936865at2759"/>
<dbReference type="Gene3D" id="1.10.600.10">
    <property type="entry name" value="Farnesyl Diphosphate Synthase"/>
    <property type="match status" value="1"/>
</dbReference>
<dbReference type="Gene3D" id="1.50.10.130">
    <property type="entry name" value="Terpene synthase, N-terminal domain"/>
    <property type="match status" value="1"/>
</dbReference>
<dbReference type="SUPFAM" id="SSF48576">
    <property type="entry name" value="Terpenoid synthases"/>
    <property type="match status" value="1"/>
</dbReference>
<dbReference type="EMBL" id="JADFTS010000003">
    <property type="protein sequence ID" value="KAF9617712.1"/>
    <property type="molecule type" value="Genomic_DNA"/>
</dbReference>
<dbReference type="SFLD" id="SFLDS00005">
    <property type="entry name" value="Isoprenoid_Synthase_Type_I"/>
    <property type="match status" value="1"/>
</dbReference>
<dbReference type="SUPFAM" id="SSF81383">
    <property type="entry name" value="F-box domain"/>
    <property type="match status" value="1"/>
</dbReference>
<evidence type="ECO:0000259" key="4">
    <source>
        <dbReference type="Pfam" id="PF01397"/>
    </source>
</evidence>
<dbReference type="InterPro" id="IPR034741">
    <property type="entry name" value="Terpene_cyclase-like_1_C"/>
</dbReference>
<dbReference type="InterPro" id="IPR001906">
    <property type="entry name" value="Terpene_synth_N"/>
</dbReference>
<keyword evidence="7" id="KW-1185">Reference proteome</keyword>
<dbReference type="CDD" id="cd09917">
    <property type="entry name" value="F-box_SF"/>
    <property type="match status" value="1"/>
</dbReference>
<dbReference type="Pfam" id="PF03936">
    <property type="entry name" value="Terpene_synth_C"/>
    <property type="match status" value="1"/>
</dbReference>
<protein>
    <submittedName>
        <fullName evidence="6">Uncharacterized protein</fullName>
    </submittedName>
</protein>
<sequence>MALLNLNMSAKFCSFTRSSLVKHAQLRKSCNVAFTVSPYMSLATAQNDVGRTERRSANYMESIWNHDDLMNTLKNDYTAEVYVMRANILKDKVTQLLDHMHDENGALALLELIDDIQRLGLGYVFERNIRNALRFLNEKNLKMEDSLETTALYFRLLRQHRFNISQDVFRVFKDPQGSFKEHLCQDIKSMVRLFEASYLGLEGEDVIDEANTFSRRHLMEVKGNMNPNLAELVTHALDLPLHYRIGRLEARWYIDAYSRRKDANSTLLELAKLDYNKVQATCQKDLMEMSRWWKNLDIIKNMPFSRDRLAEAFLWSVGVTDEPQYSYCREVVTKAIILVTVIDDFYDVYATYDEAKLFTDAVERWDINAVEQLPDYMKLCFFALYNTVNEFAYNALKEHGMNILPYLRKQWVNQCKSYLLESKWFHTGYKATLGEYLENGCVSITAPMLDFHLYISMTPTITKEELECLQSYPDLIHWASMALRLVDDLGTSEDELARGDVPKAIQCYMHDTGVTAVVAREHIRHLADEAWKKQNREQWAESPLPEAFVNAENLETEKLPEELLVDEIVGRLSFLDLCRSGGVSKPWRSVCGPSKYPNHLPWFVVPIHNSEDSMAFDDDQVGFHRFVQKVAMSSTAVTSGTVVMASLVPWLILRLVELRKLGLRLLLHVRTRAVV</sequence>
<evidence type="ECO:0000313" key="7">
    <source>
        <dbReference type="Proteomes" id="UP000631114"/>
    </source>
</evidence>
<dbReference type="GO" id="GO:0010333">
    <property type="term" value="F:terpene synthase activity"/>
    <property type="evidence" value="ECO:0007669"/>
    <property type="project" value="InterPro"/>
</dbReference>
<evidence type="ECO:0000256" key="1">
    <source>
        <dbReference type="ARBA" id="ARBA00001946"/>
    </source>
</evidence>
<dbReference type="SUPFAM" id="SSF48239">
    <property type="entry name" value="Terpenoid cyclases/Protein prenyltransferases"/>
    <property type="match status" value="1"/>
</dbReference>
<keyword evidence="3" id="KW-0460">Magnesium</keyword>
<name>A0A835IJP8_9MAGN</name>
<proteinExistence type="predicted"/>
<dbReference type="GO" id="GO:0000287">
    <property type="term" value="F:magnesium ion binding"/>
    <property type="evidence" value="ECO:0007669"/>
    <property type="project" value="InterPro"/>
</dbReference>
<dbReference type="SFLD" id="SFLDG01019">
    <property type="entry name" value="Terpene_Cyclase_Like_1_C_Termi"/>
    <property type="match status" value="1"/>
</dbReference>
<dbReference type="GO" id="GO:0016102">
    <property type="term" value="P:diterpenoid biosynthetic process"/>
    <property type="evidence" value="ECO:0007669"/>
    <property type="project" value="InterPro"/>
</dbReference>
<dbReference type="InterPro" id="IPR044814">
    <property type="entry name" value="Terpene_cyclase_plant_C1"/>
</dbReference>
<reference evidence="6 7" key="1">
    <citation type="submission" date="2020-10" db="EMBL/GenBank/DDBJ databases">
        <title>The Coptis chinensis genome and diversification of protoberbering-type alkaloids.</title>
        <authorList>
            <person name="Wang B."/>
            <person name="Shu S."/>
            <person name="Song C."/>
            <person name="Liu Y."/>
        </authorList>
    </citation>
    <scope>NUCLEOTIDE SEQUENCE [LARGE SCALE GENOMIC DNA]</scope>
    <source>
        <strain evidence="6">HL-2020</strain>
        <tissue evidence="6">Leaf</tissue>
    </source>
</reference>
<dbReference type="InterPro" id="IPR036047">
    <property type="entry name" value="F-box-like_dom_sf"/>
</dbReference>
<comment type="cofactor">
    <cofactor evidence="1">
        <name>Mg(2+)</name>
        <dbReference type="ChEBI" id="CHEBI:18420"/>
    </cofactor>
</comment>
<gene>
    <name evidence="6" type="ORF">IFM89_038212</name>
</gene>
<dbReference type="CDD" id="cd00684">
    <property type="entry name" value="Terpene_cyclase_plant_C1"/>
    <property type="match status" value="1"/>
</dbReference>
<organism evidence="6 7">
    <name type="scientific">Coptis chinensis</name>
    <dbReference type="NCBI Taxonomy" id="261450"/>
    <lineage>
        <taxon>Eukaryota</taxon>
        <taxon>Viridiplantae</taxon>
        <taxon>Streptophyta</taxon>
        <taxon>Embryophyta</taxon>
        <taxon>Tracheophyta</taxon>
        <taxon>Spermatophyta</taxon>
        <taxon>Magnoliopsida</taxon>
        <taxon>Ranunculales</taxon>
        <taxon>Ranunculaceae</taxon>
        <taxon>Coptidoideae</taxon>
        <taxon>Coptis</taxon>
    </lineage>
</organism>
<feature type="domain" description="Terpene synthase metal-binding" evidence="5">
    <location>
        <begin position="294"/>
        <end position="533"/>
    </location>
</feature>
<dbReference type="FunFam" id="1.50.10.130:FF:000001">
    <property type="entry name" value="Isoprene synthase, chloroplastic"/>
    <property type="match status" value="1"/>
</dbReference>
<dbReference type="PANTHER" id="PTHR31225">
    <property type="entry name" value="OS04G0344100 PROTEIN-RELATED"/>
    <property type="match status" value="1"/>
</dbReference>
<comment type="caution">
    <text evidence="6">The sequence shown here is derived from an EMBL/GenBank/DDBJ whole genome shotgun (WGS) entry which is preliminary data.</text>
</comment>
<dbReference type="AlphaFoldDB" id="A0A835IJP8"/>
<evidence type="ECO:0000256" key="2">
    <source>
        <dbReference type="ARBA" id="ARBA00022723"/>
    </source>
</evidence>
<dbReference type="InterPro" id="IPR005630">
    <property type="entry name" value="Terpene_synthase_metal-bd"/>
</dbReference>
<dbReference type="InterPro" id="IPR008930">
    <property type="entry name" value="Terpenoid_cyclase/PrenylTrfase"/>
</dbReference>
<dbReference type="InterPro" id="IPR036965">
    <property type="entry name" value="Terpene_synth_N_sf"/>
</dbReference>
<dbReference type="Pfam" id="PF01397">
    <property type="entry name" value="Terpene_synth"/>
    <property type="match status" value="1"/>
</dbReference>
<feature type="domain" description="Terpene synthase N-terminal" evidence="4">
    <location>
        <begin position="67"/>
        <end position="237"/>
    </location>
</feature>